<proteinExistence type="predicted"/>
<evidence type="ECO:0000313" key="1">
    <source>
        <dbReference type="EMBL" id="CAF1513325.1"/>
    </source>
</evidence>
<dbReference type="AlphaFoldDB" id="A0A815U9S0"/>
<dbReference type="EMBL" id="CAJNOJ010000711">
    <property type="protein sequence ID" value="CAF1513325.1"/>
    <property type="molecule type" value="Genomic_DNA"/>
</dbReference>
<comment type="caution">
    <text evidence="1">The sequence shown here is derived from an EMBL/GenBank/DDBJ whole genome shotgun (WGS) entry which is preliminary data.</text>
</comment>
<evidence type="ECO:0000313" key="2">
    <source>
        <dbReference type="EMBL" id="CAF1538853.1"/>
    </source>
</evidence>
<accession>A0A815U9S0</accession>
<dbReference type="EMBL" id="CAJNOR010004985">
    <property type="protein sequence ID" value="CAF1538853.1"/>
    <property type="molecule type" value="Genomic_DNA"/>
</dbReference>
<dbReference type="Proteomes" id="UP000663828">
    <property type="component" value="Unassembled WGS sequence"/>
</dbReference>
<dbReference type="Proteomes" id="UP000663852">
    <property type="component" value="Unassembled WGS sequence"/>
</dbReference>
<dbReference type="OrthoDB" id="10040940at2759"/>
<evidence type="ECO:0000313" key="3">
    <source>
        <dbReference type="Proteomes" id="UP000663828"/>
    </source>
</evidence>
<keyword evidence="3" id="KW-1185">Reference proteome</keyword>
<sequence length="120" mass="14066">MAGTYDTEEQRIIDRIRCIAFRQAQDAGATFINRNWIAEKIHRPVRFITDWWQKPYDDQCFADYSNAGPKLKLSQASDRERKSGPSGEFYAWIVRRPNYQIIAYGRKASMILKETNAIMK</sequence>
<protein>
    <submittedName>
        <fullName evidence="1">Uncharacterized protein</fullName>
    </submittedName>
</protein>
<name>A0A815U9S0_ADIRI</name>
<organism evidence="1 4">
    <name type="scientific">Adineta ricciae</name>
    <name type="common">Rotifer</name>
    <dbReference type="NCBI Taxonomy" id="249248"/>
    <lineage>
        <taxon>Eukaryota</taxon>
        <taxon>Metazoa</taxon>
        <taxon>Spiralia</taxon>
        <taxon>Gnathifera</taxon>
        <taxon>Rotifera</taxon>
        <taxon>Eurotatoria</taxon>
        <taxon>Bdelloidea</taxon>
        <taxon>Adinetida</taxon>
        <taxon>Adinetidae</taxon>
        <taxon>Adineta</taxon>
    </lineage>
</organism>
<gene>
    <name evidence="1" type="ORF">EDS130_LOCUS43390</name>
    <name evidence="2" type="ORF">XAT740_LOCUS42025</name>
</gene>
<evidence type="ECO:0000313" key="4">
    <source>
        <dbReference type="Proteomes" id="UP000663852"/>
    </source>
</evidence>
<reference evidence="1" key="1">
    <citation type="submission" date="2021-02" db="EMBL/GenBank/DDBJ databases">
        <authorList>
            <person name="Nowell W R."/>
        </authorList>
    </citation>
    <scope>NUCLEOTIDE SEQUENCE</scope>
</reference>